<feature type="domain" description="Cytochrome c" evidence="5">
    <location>
        <begin position="35"/>
        <end position="120"/>
    </location>
</feature>
<dbReference type="GO" id="GO:0020037">
    <property type="term" value="F:heme binding"/>
    <property type="evidence" value="ECO:0007669"/>
    <property type="project" value="InterPro"/>
</dbReference>
<sequence length="136" mass="14494">MMAGRWLWGATVLASLAWPFHPQPGHPGHERPKTPSVVEGARLYQRACLSCHGPRGDGQALVLLPDGTTAPRLDQLSEQGKSLPRLTQIISKGDGPMPGWGSVMSPVEIESLARYVASLNPSSPPSPSPKDGRSNP</sequence>
<dbReference type="GO" id="GO:0009055">
    <property type="term" value="F:electron transfer activity"/>
    <property type="evidence" value="ECO:0007669"/>
    <property type="project" value="InterPro"/>
</dbReference>
<name>A0A7Y0L2I2_9FIRM</name>
<evidence type="ECO:0000259" key="5">
    <source>
        <dbReference type="PROSITE" id="PS51007"/>
    </source>
</evidence>
<dbReference type="PROSITE" id="PS51007">
    <property type="entry name" value="CYTC"/>
    <property type="match status" value="1"/>
</dbReference>
<dbReference type="Pfam" id="PF13442">
    <property type="entry name" value="Cytochrome_CBB3"/>
    <property type="match status" value="1"/>
</dbReference>
<evidence type="ECO:0000256" key="2">
    <source>
        <dbReference type="ARBA" id="ARBA00022723"/>
    </source>
</evidence>
<gene>
    <name evidence="6" type="ORF">HIJ39_06950</name>
</gene>
<dbReference type="AlphaFoldDB" id="A0A7Y0L2I2"/>
<protein>
    <submittedName>
        <fullName evidence="6">Cytochrome c</fullName>
    </submittedName>
</protein>
<keyword evidence="1 4" id="KW-0349">Heme</keyword>
<dbReference type="GO" id="GO:0046872">
    <property type="term" value="F:metal ion binding"/>
    <property type="evidence" value="ECO:0007669"/>
    <property type="project" value="UniProtKB-KW"/>
</dbReference>
<dbReference type="RefSeq" id="WP_169098074.1">
    <property type="nucleotide sequence ID" value="NZ_JABBVZ010000016.1"/>
</dbReference>
<proteinExistence type="predicted"/>
<dbReference type="InterPro" id="IPR036909">
    <property type="entry name" value="Cyt_c-like_dom_sf"/>
</dbReference>
<evidence type="ECO:0000313" key="6">
    <source>
        <dbReference type="EMBL" id="NMP22086.1"/>
    </source>
</evidence>
<evidence type="ECO:0000256" key="4">
    <source>
        <dbReference type="PROSITE-ProRule" id="PRU00433"/>
    </source>
</evidence>
<dbReference type="Proteomes" id="UP000533476">
    <property type="component" value="Unassembled WGS sequence"/>
</dbReference>
<dbReference type="InterPro" id="IPR009056">
    <property type="entry name" value="Cyt_c-like_dom"/>
</dbReference>
<dbReference type="Gene3D" id="1.10.760.10">
    <property type="entry name" value="Cytochrome c-like domain"/>
    <property type="match status" value="1"/>
</dbReference>
<reference evidence="6 7" key="1">
    <citation type="submission" date="2020-04" db="EMBL/GenBank/DDBJ databases">
        <authorList>
            <person name="Zhang R."/>
            <person name="Schippers A."/>
        </authorList>
    </citation>
    <scope>NUCLEOTIDE SEQUENCE [LARGE SCALE GENOMIC DNA]</scope>
    <source>
        <strain evidence="6 7">DSM 109850</strain>
    </source>
</reference>
<keyword evidence="2 4" id="KW-0479">Metal-binding</keyword>
<keyword evidence="7" id="KW-1185">Reference proteome</keyword>
<evidence type="ECO:0000313" key="7">
    <source>
        <dbReference type="Proteomes" id="UP000533476"/>
    </source>
</evidence>
<accession>A0A7Y0L2I2</accession>
<dbReference type="SUPFAM" id="SSF46626">
    <property type="entry name" value="Cytochrome c"/>
    <property type="match status" value="1"/>
</dbReference>
<evidence type="ECO:0000256" key="3">
    <source>
        <dbReference type="ARBA" id="ARBA00023004"/>
    </source>
</evidence>
<dbReference type="EMBL" id="JABBVZ010000016">
    <property type="protein sequence ID" value="NMP22086.1"/>
    <property type="molecule type" value="Genomic_DNA"/>
</dbReference>
<comment type="caution">
    <text evidence="6">The sequence shown here is derived from an EMBL/GenBank/DDBJ whole genome shotgun (WGS) entry which is preliminary data.</text>
</comment>
<evidence type="ECO:0000256" key="1">
    <source>
        <dbReference type="ARBA" id="ARBA00022617"/>
    </source>
</evidence>
<organism evidence="6 7">
    <name type="scientific">Sulfobacillus harzensis</name>
    <dbReference type="NCBI Taxonomy" id="2729629"/>
    <lineage>
        <taxon>Bacteria</taxon>
        <taxon>Bacillati</taxon>
        <taxon>Bacillota</taxon>
        <taxon>Clostridia</taxon>
        <taxon>Eubacteriales</taxon>
        <taxon>Clostridiales Family XVII. Incertae Sedis</taxon>
        <taxon>Sulfobacillus</taxon>
    </lineage>
</organism>
<keyword evidence="3 4" id="KW-0408">Iron</keyword>